<evidence type="ECO:0000256" key="5">
    <source>
        <dbReference type="ARBA" id="ARBA00023077"/>
    </source>
</evidence>
<dbReference type="InterPro" id="IPR037066">
    <property type="entry name" value="Plug_dom_sf"/>
</dbReference>
<reference evidence="11" key="1">
    <citation type="submission" date="2016-10" db="EMBL/GenBank/DDBJ databases">
        <title>Sequence of Gallionella enrichment culture.</title>
        <authorList>
            <person name="Poehlein A."/>
            <person name="Muehling M."/>
            <person name="Daniel R."/>
        </authorList>
    </citation>
    <scope>NUCLEOTIDE SEQUENCE</scope>
</reference>
<protein>
    <submittedName>
        <fullName evidence="11">Ferric enterobactin receptor</fullName>
    </submittedName>
</protein>
<sequence>MMRKTMLLATAASCLCAVPAYADDSGAVFDLGEVTTTAPASGGTEIGGATVTQDDMREFHRDTLDQAVQLVPGTSLSAVGARNETDIWIRGFDRWRLRLSQDGIPIYLPADNRIDFSQFTTGDIGEIQVTKGFTSVIDGPGAMGGSVNLVSRQVTKPFEADVRVGSSFDSDGAFNGFVSDAFAGSRQQNWYFQGAVSENYQNHYRLADGFQPGTFENGGNRDNSYHQDYKLNFKVGYVPDALDEYSLNVISQIGHKDNPLPDTLVPASGPNAPKDWTWPAWDKQSLYWLSNTALDEIGSYVKVRAYGDRFYNALSSFDNANFSSQSSPKSFDSRYNDYALGGNVEYSQMLLGGQDDVKTALHYRWDQHNAWEATNAQSGGPWYSQPWLRDEENTYSAAIENTYHPLRTWDVITGVSYDYRQMLQAEDWETYSSVPSSGPYGYILHYPVSDNHAVNPELAVVYHYSASGAAHASVSERTRFPTLFEMFSSRFGTVVGNAYLQPEKSDNVETGISQQFGDSKVGVNLFHSRIMSAIDQVPVTIAGYGTTTQNQNVGTEEHDGFELEGKTMLSRTLILGGNYSYLERQITNHVAVATDTPKHKLFAYLNWMPIAELSVVPSVELDSKRWMTSAANSYYYLRSGDCALANLKVSYQLNDSLSIDVGANNLFDENYVVEDGYNAEGRNFYTDLRMKF</sequence>
<gene>
    <name evidence="11" type="primary">pfeA_3</name>
    <name evidence="11" type="ORF">GALL_339840</name>
</gene>
<keyword evidence="7 11" id="KW-0675">Receptor</keyword>
<keyword evidence="5" id="KW-0798">TonB box</keyword>
<dbReference type="Gene3D" id="2.170.130.10">
    <property type="entry name" value="TonB-dependent receptor, plug domain"/>
    <property type="match status" value="1"/>
</dbReference>
<dbReference type="GO" id="GO:0044718">
    <property type="term" value="P:siderophore transmembrane transport"/>
    <property type="evidence" value="ECO:0007669"/>
    <property type="project" value="TreeGrafter"/>
</dbReference>
<dbReference type="CDD" id="cd01347">
    <property type="entry name" value="ligand_gated_channel"/>
    <property type="match status" value="1"/>
</dbReference>
<evidence type="ECO:0000256" key="4">
    <source>
        <dbReference type="ARBA" id="ARBA00022729"/>
    </source>
</evidence>
<feature type="domain" description="TonB-dependent receptor-like beta-barrel" evidence="9">
    <location>
        <begin position="218"/>
        <end position="666"/>
    </location>
</feature>
<dbReference type="Pfam" id="PF07715">
    <property type="entry name" value="Plug"/>
    <property type="match status" value="1"/>
</dbReference>
<evidence type="ECO:0000256" key="7">
    <source>
        <dbReference type="ARBA" id="ARBA00023170"/>
    </source>
</evidence>
<keyword evidence="3" id="KW-0812">Transmembrane</keyword>
<dbReference type="PANTHER" id="PTHR30069">
    <property type="entry name" value="TONB-DEPENDENT OUTER MEMBRANE RECEPTOR"/>
    <property type="match status" value="1"/>
</dbReference>
<evidence type="ECO:0000313" key="11">
    <source>
        <dbReference type="EMBL" id="OIQ84206.1"/>
    </source>
</evidence>
<proteinExistence type="predicted"/>
<keyword evidence="6" id="KW-0472">Membrane</keyword>
<dbReference type="SUPFAM" id="SSF56935">
    <property type="entry name" value="Porins"/>
    <property type="match status" value="1"/>
</dbReference>
<dbReference type="GO" id="GO:0015344">
    <property type="term" value="F:siderophore uptake transmembrane transporter activity"/>
    <property type="evidence" value="ECO:0007669"/>
    <property type="project" value="TreeGrafter"/>
</dbReference>
<evidence type="ECO:0000256" key="8">
    <source>
        <dbReference type="ARBA" id="ARBA00023237"/>
    </source>
</evidence>
<evidence type="ECO:0000256" key="1">
    <source>
        <dbReference type="ARBA" id="ARBA00004571"/>
    </source>
</evidence>
<dbReference type="EMBL" id="MLJW01000637">
    <property type="protein sequence ID" value="OIQ84206.1"/>
    <property type="molecule type" value="Genomic_DNA"/>
</dbReference>
<name>A0A1J5QL23_9ZZZZ</name>
<keyword evidence="8" id="KW-0998">Cell outer membrane</keyword>
<evidence type="ECO:0000256" key="2">
    <source>
        <dbReference type="ARBA" id="ARBA00022448"/>
    </source>
</evidence>
<dbReference type="AlphaFoldDB" id="A0A1J5QL23"/>
<evidence type="ECO:0000256" key="3">
    <source>
        <dbReference type="ARBA" id="ARBA00022692"/>
    </source>
</evidence>
<dbReference type="Pfam" id="PF00593">
    <property type="entry name" value="TonB_dep_Rec_b-barrel"/>
    <property type="match status" value="1"/>
</dbReference>
<dbReference type="InterPro" id="IPR036942">
    <property type="entry name" value="Beta-barrel_TonB_sf"/>
</dbReference>
<evidence type="ECO:0000259" key="9">
    <source>
        <dbReference type="Pfam" id="PF00593"/>
    </source>
</evidence>
<evidence type="ECO:0000256" key="6">
    <source>
        <dbReference type="ARBA" id="ARBA00023136"/>
    </source>
</evidence>
<dbReference type="PROSITE" id="PS52016">
    <property type="entry name" value="TONB_DEPENDENT_REC_3"/>
    <property type="match status" value="1"/>
</dbReference>
<dbReference type="InterPro" id="IPR039426">
    <property type="entry name" value="TonB-dep_rcpt-like"/>
</dbReference>
<evidence type="ECO:0000259" key="10">
    <source>
        <dbReference type="Pfam" id="PF07715"/>
    </source>
</evidence>
<keyword evidence="2" id="KW-0813">Transport</keyword>
<feature type="domain" description="TonB-dependent receptor plug" evidence="10">
    <location>
        <begin position="50"/>
        <end position="145"/>
    </location>
</feature>
<accession>A0A1J5QL23</accession>
<comment type="subcellular location">
    <subcellularLocation>
        <location evidence="1">Cell outer membrane</location>
        <topology evidence="1">Multi-pass membrane protein</topology>
    </subcellularLocation>
</comment>
<dbReference type="PANTHER" id="PTHR30069:SF29">
    <property type="entry name" value="HEMOGLOBIN AND HEMOGLOBIN-HAPTOGLOBIN-BINDING PROTEIN 1-RELATED"/>
    <property type="match status" value="1"/>
</dbReference>
<dbReference type="InterPro" id="IPR012910">
    <property type="entry name" value="Plug_dom"/>
</dbReference>
<organism evidence="11">
    <name type="scientific">mine drainage metagenome</name>
    <dbReference type="NCBI Taxonomy" id="410659"/>
    <lineage>
        <taxon>unclassified sequences</taxon>
        <taxon>metagenomes</taxon>
        <taxon>ecological metagenomes</taxon>
    </lineage>
</organism>
<comment type="caution">
    <text evidence="11">The sequence shown here is derived from an EMBL/GenBank/DDBJ whole genome shotgun (WGS) entry which is preliminary data.</text>
</comment>
<keyword evidence="4" id="KW-0732">Signal</keyword>
<dbReference type="Gene3D" id="2.40.170.20">
    <property type="entry name" value="TonB-dependent receptor, beta-barrel domain"/>
    <property type="match status" value="1"/>
</dbReference>
<dbReference type="GO" id="GO:0009279">
    <property type="term" value="C:cell outer membrane"/>
    <property type="evidence" value="ECO:0007669"/>
    <property type="project" value="UniProtKB-SubCell"/>
</dbReference>
<dbReference type="InterPro" id="IPR000531">
    <property type="entry name" value="Beta-barrel_TonB"/>
</dbReference>